<keyword evidence="1" id="KW-1133">Transmembrane helix</keyword>
<feature type="domain" description="Sphingolipid delta4-desaturase N-terminal" evidence="3">
    <location>
        <begin position="1"/>
        <end position="26"/>
    </location>
</feature>
<feature type="domain" description="Fatty acid desaturase" evidence="2">
    <location>
        <begin position="54"/>
        <end position="274"/>
    </location>
</feature>
<reference evidence="5" key="1">
    <citation type="journal article" date="2018" name="Nat. Microbiol.">
        <title>Leveraging single-cell genomics to expand the fungal tree of life.</title>
        <authorList>
            <person name="Ahrendt S.R."/>
            <person name="Quandt C.A."/>
            <person name="Ciobanu D."/>
            <person name="Clum A."/>
            <person name="Salamov A."/>
            <person name="Andreopoulos B."/>
            <person name="Cheng J.F."/>
            <person name="Woyke T."/>
            <person name="Pelin A."/>
            <person name="Henrissat B."/>
            <person name="Reynolds N.K."/>
            <person name="Benny G.L."/>
            <person name="Smith M.E."/>
            <person name="James T.Y."/>
            <person name="Grigoriev I.V."/>
        </authorList>
    </citation>
    <scope>NUCLEOTIDE SEQUENCE [LARGE SCALE GENOMIC DNA]</scope>
    <source>
        <strain evidence="5">RSA 1356</strain>
    </source>
</reference>
<evidence type="ECO:0000259" key="3">
    <source>
        <dbReference type="Pfam" id="PF08557"/>
    </source>
</evidence>
<proteinExistence type="predicted"/>
<evidence type="ECO:0000313" key="4">
    <source>
        <dbReference type="EMBL" id="RKP09920.1"/>
    </source>
</evidence>
<feature type="transmembrane region" description="Helical" evidence="1">
    <location>
        <begin position="185"/>
        <end position="206"/>
    </location>
</feature>
<evidence type="ECO:0000259" key="2">
    <source>
        <dbReference type="Pfam" id="PF00487"/>
    </source>
</evidence>
<evidence type="ECO:0000313" key="5">
    <source>
        <dbReference type="Proteomes" id="UP000271241"/>
    </source>
</evidence>
<dbReference type="PANTHER" id="PTHR12879:SF8">
    <property type="entry name" value="SPHINGOLIPID DELTA(4)-DESATURASE DES1"/>
    <property type="match status" value="1"/>
</dbReference>
<feature type="transmembrane region" description="Helical" evidence="1">
    <location>
        <begin position="57"/>
        <end position="77"/>
    </location>
</feature>
<accession>A0A4P9XWV9</accession>
<feature type="transmembrane region" description="Helical" evidence="1">
    <location>
        <begin position="29"/>
        <end position="50"/>
    </location>
</feature>
<name>A0A4P9XWV9_9FUNG</name>
<gene>
    <name evidence="4" type="ORF">THASP1DRAFT_10517</name>
</gene>
<dbReference type="Proteomes" id="UP000271241">
    <property type="component" value="Unassembled WGS sequence"/>
</dbReference>
<feature type="transmembrane region" description="Helical" evidence="1">
    <location>
        <begin position="147"/>
        <end position="165"/>
    </location>
</feature>
<organism evidence="4 5">
    <name type="scientific">Thamnocephalis sphaerospora</name>
    <dbReference type="NCBI Taxonomy" id="78915"/>
    <lineage>
        <taxon>Eukaryota</taxon>
        <taxon>Fungi</taxon>
        <taxon>Fungi incertae sedis</taxon>
        <taxon>Zoopagomycota</taxon>
        <taxon>Zoopagomycotina</taxon>
        <taxon>Zoopagomycetes</taxon>
        <taxon>Zoopagales</taxon>
        <taxon>Sigmoideomycetaceae</taxon>
        <taxon>Thamnocephalis</taxon>
    </lineage>
</organism>
<dbReference type="EMBL" id="KZ992480">
    <property type="protein sequence ID" value="RKP09920.1"/>
    <property type="molecule type" value="Genomic_DNA"/>
</dbReference>
<evidence type="ECO:0000256" key="1">
    <source>
        <dbReference type="SAM" id="Phobius"/>
    </source>
</evidence>
<dbReference type="GO" id="GO:0046513">
    <property type="term" value="P:ceramide biosynthetic process"/>
    <property type="evidence" value="ECO:0007669"/>
    <property type="project" value="TreeGrafter"/>
</dbReference>
<sequence>DEPHFKRKRQILRDHPEIAEMYGYDINTFYTTVAGAILQVSLAFLFGRVLTDYNWSMFACAYVVGGSVTSLFGVILHECTHNLAAASPAMNRLCGLIANVGIPVPIAMSFRRYHLEHHTYQGVEGRDPDLPMEWEVRLIHGNPLTKLCWIMIYPVMYVVRGAALGKPMSTWEKYNWAWTICTDLIIYWTCGLRGLLYLLASLWLGYSLHPGAVHFIQEHYTFVDGQETYSYYGSGNKVFMNIGYHNEHHDFAKIPCSRLPEVRATAPEYYDTLAYHTSWMMVLWRFIVDPSFGAISRVYR</sequence>
<keyword evidence="5" id="KW-1185">Reference proteome</keyword>
<dbReference type="OrthoDB" id="200948at2759"/>
<dbReference type="STRING" id="78915.A0A4P9XWV9"/>
<protein>
    <submittedName>
        <fullName evidence="4">Fatty acid desaturase-domain-containing protein</fullName>
    </submittedName>
</protein>
<dbReference type="GO" id="GO:0042284">
    <property type="term" value="F:sphingolipid delta-4 desaturase activity"/>
    <property type="evidence" value="ECO:0007669"/>
    <property type="project" value="TreeGrafter"/>
</dbReference>
<keyword evidence="1" id="KW-0812">Transmembrane</keyword>
<feature type="non-terminal residue" evidence="4">
    <location>
        <position position="300"/>
    </location>
</feature>
<feature type="non-terminal residue" evidence="4">
    <location>
        <position position="1"/>
    </location>
</feature>
<dbReference type="InterPro" id="IPR013866">
    <property type="entry name" value="Sphingolipid_d4-desaturase_N"/>
</dbReference>
<dbReference type="InterPro" id="IPR005804">
    <property type="entry name" value="FA_desaturase_dom"/>
</dbReference>
<dbReference type="AlphaFoldDB" id="A0A4P9XWV9"/>
<dbReference type="GO" id="GO:0016020">
    <property type="term" value="C:membrane"/>
    <property type="evidence" value="ECO:0007669"/>
    <property type="project" value="GOC"/>
</dbReference>
<dbReference type="Pfam" id="PF08557">
    <property type="entry name" value="Lipid_DES"/>
    <property type="match status" value="1"/>
</dbReference>
<dbReference type="PANTHER" id="PTHR12879">
    <property type="entry name" value="SPHINGOLIPID DELTA 4 DESATURASE/C-4 HYDROXYLASE PROTEIN DES2"/>
    <property type="match status" value="1"/>
</dbReference>
<keyword evidence="1" id="KW-0472">Membrane</keyword>
<dbReference type="Pfam" id="PF00487">
    <property type="entry name" value="FA_desaturase"/>
    <property type="match status" value="1"/>
</dbReference>